<reference evidence="3" key="1">
    <citation type="submission" date="2022-08" db="EMBL/GenBank/DDBJ databases">
        <title>Draft genome sequence of Lysinibacillus sp. strain KH24.</title>
        <authorList>
            <person name="Kanbe H."/>
            <person name="Itoh H."/>
        </authorList>
    </citation>
    <scope>NUCLEOTIDE SEQUENCE</scope>
    <source>
        <strain evidence="3">KH24</strain>
    </source>
</reference>
<accession>A0ABQ5NJZ7</accession>
<keyword evidence="4" id="KW-1185">Reference proteome</keyword>
<feature type="region of interest" description="Disordered" evidence="1">
    <location>
        <begin position="50"/>
        <end position="88"/>
    </location>
</feature>
<dbReference type="NCBIfam" id="NF040601">
    <property type="entry name" value="TerS_not_xtmA"/>
    <property type="match status" value="1"/>
</dbReference>
<evidence type="ECO:0000313" key="3">
    <source>
        <dbReference type="EMBL" id="GLC88689.1"/>
    </source>
</evidence>
<gene>
    <name evidence="3" type="primary">yqaS_1</name>
    <name evidence="3" type="ORF">LYSBPC_18160</name>
</gene>
<dbReference type="RefSeq" id="WP_264988450.1">
    <property type="nucleotide sequence ID" value="NZ_BRZA01000002.1"/>
</dbReference>
<name>A0ABQ5NJZ7_9BACI</name>
<proteinExistence type="predicted"/>
<feature type="domain" description="PBSX phage terminase small subunit-like N-terminal" evidence="2">
    <location>
        <begin position="1"/>
        <end position="66"/>
    </location>
</feature>
<dbReference type="InterPro" id="IPR018925">
    <property type="entry name" value="XtmA-like_N"/>
</dbReference>
<protein>
    <recommendedName>
        <fullName evidence="2">PBSX phage terminase small subunit-like N-terminal domain-containing protein</fullName>
    </recommendedName>
</protein>
<evidence type="ECO:0000259" key="2">
    <source>
        <dbReference type="Pfam" id="PF10668"/>
    </source>
</evidence>
<dbReference type="EMBL" id="BRZA01000002">
    <property type="protein sequence ID" value="GLC88689.1"/>
    <property type="molecule type" value="Genomic_DNA"/>
</dbReference>
<organism evidence="3 4">
    <name type="scientific">Lysinibacillus piscis</name>
    <dbReference type="NCBI Taxonomy" id="2518931"/>
    <lineage>
        <taxon>Bacteria</taxon>
        <taxon>Bacillati</taxon>
        <taxon>Bacillota</taxon>
        <taxon>Bacilli</taxon>
        <taxon>Bacillales</taxon>
        <taxon>Bacillaceae</taxon>
        <taxon>Lysinibacillus</taxon>
    </lineage>
</organism>
<evidence type="ECO:0000256" key="1">
    <source>
        <dbReference type="SAM" id="MobiDB-lite"/>
    </source>
</evidence>
<dbReference type="Pfam" id="PF10668">
    <property type="entry name" value="Phage_terminase"/>
    <property type="match status" value="1"/>
</dbReference>
<evidence type="ECO:0000313" key="4">
    <source>
        <dbReference type="Proteomes" id="UP001065593"/>
    </source>
</evidence>
<dbReference type="Proteomes" id="UP001065593">
    <property type="component" value="Unassembled WGS sequence"/>
</dbReference>
<comment type="caution">
    <text evidence="3">The sequence shown here is derived from an EMBL/GenBank/DDBJ whole genome shotgun (WGS) entry which is preliminary data.</text>
</comment>
<sequence length="254" mass="29343">MARPRNPKRDEAFQMWLKSQGQMILKDIAAQLDLSDSQIRKWKNQDSWDEHLKGNVTKPNSNVTKRSRGAPVGNNNAKGHGAPKQNTNAVKHGFYSRVIPVELQDLFAEIEEGISTADMLWDQIKLQYMAIMRAQSIMFVESKDEMIKELKKRKDTQFGKEIEYEFQFAWDRQAQFLTAQSRAISELRNLIEQFDSITDKTDERRLKLEQMQLEIDKTKIAIQKENGPEEETEDDGFMEALGATAKEVWADDDA</sequence>